<sequence length="138" mass="15464">MIISLNLPERIHIFICRRSLYLAFAFMILPQFSLFSGRDGIVSILDASFCASGSRGDSYDAIDDGLLIREKEKDFLPLLLLPKLYRDLPTHSLGSYVTKNEIEKQGPVKLETGTGNRYMQAISFDVLAFHSCLISGVM</sequence>
<protein>
    <submittedName>
        <fullName evidence="2">Uncharacterized protein</fullName>
    </submittedName>
</protein>
<evidence type="ECO:0000256" key="1">
    <source>
        <dbReference type="SAM" id="Phobius"/>
    </source>
</evidence>
<dbReference type="AlphaFoldDB" id="A0A284QRP6"/>
<evidence type="ECO:0000313" key="2">
    <source>
        <dbReference type="EMBL" id="SJK99150.1"/>
    </source>
</evidence>
<proteinExistence type="predicted"/>
<gene>
    <name evidence="2" type="ORF">ARMOST_02437</name>
</gene>
<name>A0A284QRP6_ARMOS</name>
<keyword evidence="1" id="KW-0812">Transmembrane</keyword>
<dbReference type="Proteomes" id="UP000219338">
    <property type="component" value="Unassembled WGS sequence"/>
</dbReference>
<reference evidence="3" key="1">
    <citation type="journal article" date="2017" name="Nat. Ecol. Evol.">
        <title>Genome expansion and lineage-specific genetic innovations in the forest pathogenic fungi Armillaria.</title>
        <authorList>
            <person name="Sipos G."/>
            <person name="Prasanna A.N."/>
            <person name="Walter M.C."/>
            <person name="O'Connor E."/>
            <person name="Balint B."/>
            <person name="Krizsan K."/>
            <person name="Kiss B."/>
            <person name="Hess J."/>
            <person name="Varga T."/>
            <person name="Slot J."/>
            <person name="Riley R."/>
            <person name="Boka B."/>
            <person name="Rigling D."/>
            <person name="Barry K."/>
            <person name="Lee J."/>
            <person name="Mihaltcheva S."/>
            <person name="LaButti K."/>
            <person name="Lipzen A."/>
            <person name="Waldron R."/>
            <person name="Moloney N.M."/>
            <person name="Sperisen C."/>
            <person name="Kredics L."/>
            <person name="Vagvoelgyi C."/>
            <person name="Patrignani A."/>
            <person name="Fitzpatrick D."/>
            <person name="Nagy I."/>
            <person name="Doyle S."/>
            <person name="Anderson J.B."/>
            <person name="Grigoriev I.V."/>
            <person name="Gueldener U."/>
            <person name="Muensterkoetter M."/>
            <person name="Nagy L.G."/>
        </authorList>
    </citation>
    <scope>NUCLEOTIDE SEQUENCE [LARGE SCALE GENOMIC DNA]</scope>
    <source>
        <strain evidence="3">C18/9</strain>
    </source>
</reference>
<evidence type="ECO:0000313" key="3">
    <source>
        <dbReference type="Proteomes" id="UP000219338"/>
    </source>
</evidence>
<keyword evidence="3" id="KW-1185">Reference proteome</keyword>
<organism evidence="2 3">
    <name type="scientific">Armillaria ostoyae</name>
    <name type="common">Armillaria root rot fungus</name>
    <dbReference type="NCBI Taxonomy" id="47428"/>
    <lineage>
        <taxon>Eukaryota</taxon>
        <taxon>Fungi</taxon>
        <taxon>Dikarya</taxon>
        <taxon>Basidiomycota</taxon>
        <taxon>Agaricomycotina</taxon>
        <taxon>Agaricomycetes</taxon>
        <taxon>Agaricomycetidae</taxon>
        <taxon>Agaricales</taxon>
        <taxon>Marasmiineae</taxon>
        <taxon>Physalacriaceae</taxon>
        <taxon>Armillaria</taxon>
    </lineage>
</organism>
<dbReference type="EMBL" id="FUEG01000001">
    <property type="protein sequence ID" value="SJK99150.1"/>
    <property type="molecule type" value="Genomic_DNA"/>
</dbReference>
<keyword evidence="1" id="KW-1133">Transmembrane helix</keyword>
<accession>A0A284QRP6</accession>
<feature type="transmembrane region" description="Helical" evidence="1">
    <location>
        <begin position="20"/>
        <end position="37"/>
    </location>
</feature>
<keyword evidence="1" id="KW-0472">Membrane</keyword>